<dbReference type="EMBL" id="BIFQ01000001">
    <property type="protein sequence ID" value="GCE05933.1"/>
    <property type="molecule type" value="Genomic_DNA"/>
</dbReference>
<dbReference type="Gene3D" id="3.20.20.100">
    <property type="entry name" value="NADP-dependent oxidoreductase domain"/>
    <property type="match status" value="1"/>
</dbReference>
<organism evidence="2 3">
    <name type="scientific">Dictyobacter aurantiacus</name>
    <dbReference type="NCBI Taxonomy" id="1936993"/>
    <lineage>
        <taxon>Bacteria</taxon>
        <taxon>Bacillati</taxon>
        <taxon>Chloroflexota</taxon>
        <taxon>Ktedonobacteria</taxon>
        <taxon>Ktedonobacterales</taxon>
        <taxon>Dictyobacteraceae</taxon>
        <taxon>Dictyobacter</taxon>
    </lineage>
</organism>
<dbReference type="RefSeq" id="WP_126596938.1">
    <property type="nucleotide sequence ID" value="NZ_BIFQ01000001.1"/>
</dbReference>
<name>A0A401ZGK8_9CHLR</name>
<dbReference type="SUPFAM" id="SSF51430">
    <property type="entry name" value="NAD(P)-linked oxidoreductase"/>
    <property type="match status" value="1"/>
</dbReference>
<dbReference type="PANTHER" id="PTHR43312:SF1">
    <property type="entry name" value="NADP-DEPENDENT OXIDOREDUCTASE DOMAIN-CONTAINING PROTEIN"/>
    <property type="match status" value="1"/>
</dbReference>
<dbReference type="CDD" id="cd19100">
    <property type="entry name" value="AKR_unchar"/>
    <property type="match status" value="1"/>
</dbReference>
<accession>A0A401ZGK8</accession>
<sequence>MTIAKQPFGRTGHNSTRTLFGAAALGSVTQAEADQTLEVLLKYGVNHIDVAASYGDAELRIAPWMAQHRGDFFLATKTGERTASKAMEELQRSLERMKVDYVDLWQFHNLADPIEWDIALSPGGVIDAAIEAKKQGLVRAIGVTGHGLQIAATHRRSLERFDFDSVLLPCNYVTLQNPYYAENFNALVETCKQRNVAVQTIKSIAYKPWLGEEHKRNTWYAPLENQEDIDRAVGWVLGHEGIFLNTVGDIHLLPKVLDAASRFEKATPDSEMEKMVAGLGMQPLFV</sequence>
<dbReference type="InterPro" id="IPR020471">
    <property type="entry name" value="AKR"/>
</dbReference>
<dbReference type="InterPro" id="IPR036812">
    <property type="entry name" value="NAD(P)_OxRdtase_dom_sf"/>
</dbReference>
<evidence type="ECO:0000313" key="2">
    <source>
        <dbReference type="EMBL" id="GCE05933.1"/>
    </source>
</evidence>
<comment type="caution">
    <text evidence="2">The sequence shown here is derived from an EMBL/GenBank/DDBJ whole genome shotgun (WGS) entry which is preliminary data.</text>
</comment>
<dbReference type="PRINTS" id="PR00069">
    <property type="entry name" value="ALDKETRDTASE"/>
</dbReference>
<dbReference type="Pfam" id="PF00248">
    <property type="entry name" value="Aldo_ket_red"/>
    <property type="match status" value="1"/>
</dbReference>
<dbReference type="OrthoDB" id="9773828at2"/>
<dbReference type="InterPro" id="IPR023210">
    <property type="entry name" value="NADP_OxRdtase_dom"/>
</dbReference>
<protein>
    <submittedName>
        <fullName evidence="2">Oxidoreductase</fullName>
    </submittedName>
</protein>
<dbReference type="Proteomes" id="UP000287224">
    <property type="component" value="Unassembled WGS sequence"/>
</dbReference>
<evidence type="ECO:0000259" key="1">
    <source>
        <dbReference type="Pfam" id="PF00248"/>
    </source>
</evidence>
<dbReference type="PANTHER" id="PTHR43312">
    <property type="entry name" value="D-THREO-ALDOSE 1-DEHYDROGENASE"/>
    <property type="match status" value="1"/>
</dbReference>
<dbReference type="AlphaFoldDB" id="A0A401ZGK8"/>
<keyword evidence="3" id="KW-1185">Reference proteome</keyword>
<reference evidence="3" key="1">
    <citation type="submission" date="2018-12" db="EMBL/GenBank/DDBJ databases">
        <title>Tengunoibacter tsumagoiensis gen. nov., sp. nov., Dictyobacter kobayashii sp. nov., D. alpinus sp. nov., and D. joshuensis sp. nov. and description of Dictyobacteraceae fam. nov. within the order Ktedonobacterales isolated from Tengu-no-mugimeshi.</title>
        <authorList>
            <person name="Wang C.M."/>
            <person name="Zheng Y."/>
            <person name="Sakai Y."/>
            <person name="Toyoda A."/>
            <person name="Minakuchi Y."/>
            <person name="Abe K."/>
            <person name="Yokota A."/>
            <person name="Yabe S."/>
        </authorList>
    </citation>
    <scope>NUCLEOTIDE SEQUENCE [LARGE SCALE GENOMIC DNA]</scope>
    <source>
        <strain evidence="3">S-27</strain>
    </source>
</reference>
<dbReference type="GO" id="GO:0016491">
    <property type="term" value="F:oxidoreductase activity"/>
    <property type="evidence" value="ECO:0007669"/>
    <property type="project" value="InterPro"/>
</dbReference>
<evidence type="ECO:0000313" key="3">
    <source>
        <dbReference type="Proteomes" id="UP000287224"/>
    </source>
</evidence>
<proteinExistence type="predicted"/>
<feature type="domain" description="NADP-dependent oxidoreductase" evidence="1">
    <location>
        <begin position="20"/>
        <end position="218"/>
    </location>
</feature>
<dbReference type="InterPro" id="IPR053135">
    <property type="entry name" value="AKR2_Oxidoreductase"/>
</dbReference>
<gene>
    <name evidence="2" type="ORF">KDAU_32620</name>
</gene>